<protein>
    <submittedName>
        <fullName evidence="3">Response regulator</fullName>
    </submittedName>
</protein>
<dbReference type="InterPro" id="IPR052048">
    <property type="entry name" value="ST_Response_Regulator"/>
</dbReference>
<keyword evidence="4" id="KW-1185">Reference proteome</keyword>
<dbReference type="InterPro" id="IPR011006">
    <property type="entry name" value="CheY-like_superfamily"/>
</dbReference>
<comment type="caution">
    <text evidence="3">The sequence shown here is derived from an EMBL/GenBank/DDBJ whole genome shotgun (WGS) entry which is preliminary data.</text>
</comment>
<evidence type="ECO:0000259" key="2">
    <source>
        <dbReference type="PROSITE" id="PS50110"/>
    </source>
</evidence>
<dbReference type="PANTHER" id="PTHR43228">
    <property type="entry name" value="TWO-COMPONENT RESPONSE REGULATOR"/>
    <property type="match status" value="1"/>
</dbReference>
<dbReference type="InterPro" id="IPR001789">
    <property type="entry name" value="Sig_transdc_resp-reg_receiver"/>
</dbReference>
<feature type="domain" description="Response regulatory" evidence="2">
    <location>
        <begin position="22"/>
        <end position="133"/>
    </location>
</feature>
<sequence length="144" mass="15107">MMTSLSTPLSTPSATDDNPGLHILVVEDNLDSQQLVCELLGALGHHAQGVGSGEQALAVLQQESFDVLFTDISLPGMSGIELAQQMNVMAPGLKIIFASGYGAQISKNVSAASFSLPKPYDIDQLQSILDGISRELQGTGDLAH</sequence>
<reference evidence="3 4" key="1">
    <citation type="journal article" date="2024" name="Chem. Sci.">
        <title>Discovery of megapolipeptins by genome mining of a Burkholderiales bacteria collection.</title>
        <authorList>
            <person name="Paulo B.S."/>
            <person name="Recchia M.J.J."/>
            <person name="Lee S."/>
            <person name="Fergusson C.H."/>
            <person name="Romanowski S.B."/>
            <person name="Hernandez A."/>
            <person name="Krull N."/>
            <person name="Liu D.Y."/>
            <person name="Cavanagh H."/>
            <person name="Bos A."/>
            <person name="Gray C.A."/>
            <person name="Murphy B.T."/>
            <person name="Linington R.G."/>
            <person name="Eustaquio A.S."/>
        </authorList>
    </citation>
    <scope>NUCLEOTIDE SEQUENCE [LARGE SCALE GENOMIC DNA]</scope>
    <source>
        <strain evidence="3 4">RL21-008-BIB-B</strain>
    </source>
</reference>
<dbReference type="Proteomes" id="UP001629214">
    <property type="component" value="Unassembled WGS sequence"/>
</dbReference>
<accession>A0ABW8Z9X6</accession>
<dbReference type="Pfam" id="PF00072">
    <property type="entry name" value="Response_reg"/>
    <property type="match status" value="1"/>
</dbReference>
<dbReference type="Gene3D" id="3.40.50.2300">
    <property type="match status" value="1"/>
</dbReference>
<dbReference type="PROSITE" id="PS50110">
    <property type="entry name" value="RESPONSE_REGULATORY"/>
    <property type="match status" value="1"/>
</dbReference>
<organism evidence="3 4">
    <name type="scientific">Herbaspirillum rhizosphaerae</name>
    <dbReference type="NCBI Taxonomy" id="346179"/>
    <lineage>
        <taxon>Bacteria</taxon>
        <taxon>Pseudomonadati</taxon>
        <taxon>Pseudomonadota</taxon>
        <taxon>Betaproteobacteria</taxon>
        <taxon>Burkholderiales</taxon>
        <taxon>Oxalobacteraceae</taxon>
        <taxon>Herbaspirillum</taxon>
    </lineage>
</organism>
<proteinExistence type="predicted"/>
<evidence type="ECO:0000313" key="4">
    <source>
        <dbReference type="Proteomes" id="UP001629214"/>
    </source>
</evidence>
<name>A0ABW8Z9X6_9BURK</name>
<evidence type="ECO:0000313" key="3">
    <source>
        <dbReference type="EMBL" id="MFL9879937.1"/>
    </source>
</evidence>
<keyword evidence="1" id="KW-0597">Phosphoprotein</keyword>
<feature type="modified residue" description="4-aspartylphosphate" evidence="1">
    <location>
        <position position="71"/>
    </location>
</feature>
<dbReference type="SUPFAM" id="SSF52172">
    <property type="entry name" value="CheY-like"/>
    <property type="match status" value="1"/>
</dbReference>
<dbReference type="RefSeq" id="WP_408169022.1">
    <property type="nucleotide sequence ID" value="NZ_JAQQFR010000010.1"/>
</dbReference>
<dbReference type="EMBL" id="JAQQFR010000010">
    <property type="protein sequence ID" value="MFL9879937.1"/>
    <property type="molecule type" value="Genomic_DNA"/>
</dbReference>
<dbReference type="SMART" id="SM00448">
    <property type="entry name" value="REC"/>
    <property type="match status" value="1"/>
</dbReference>
<dbReference type="PANTHER" id="PTHR43228:SF1">
    <property type="entry name" value="TWO-COMPONENT RESPONSE REGULATOR ARR22"/>
    <property type="match status" value="1"/>
</dbReference>
<gene>
    <name evidence="3" type="ORF">PQR63_16170</name>
</gene>
<evidence type="ECO:0000256" key="1">
    <source>
        <dbReference type="PROSITE-ProRule" id="PRU00169"/>
    </source>
</evidence>